<protein>
    <submittedName>
        <fullName evidence="1">Uncharacterized protein</fullName>
    </submittedName>
</protein>
<name>A0A4U2Z9A5_9BACT</name>
<keyword evidence="2" id="KW-1185">Reference proteome</keyword>
<dbReference type="RefSeq" id="WP_137011191.1">
    <property type="nucleotide sequence ID" value="NZ_SZPX01000001.1"/>
</dbReference>
<evidence type="ECO:0000313" key="1">
    <source>
        <dbReference type="EMBL" id="TKI70897.1"/>
    </source>
</evidence>
<organism evidence="1 2">
    <name type="scientific">Sulfurimonas crateris</name>
    <dbReference type="NCBI Taxonomy" id="2574727"/>
    <lineage>
        <taxon>Bacteria</taxon>
        <taxon>Pseudomonadati</taxon>
        <taxon>Campylobacterota</taxon>
        <taxon>Epsilonproteobacteria</taxon>
        <taxon>Campylobacterales</taxon>
        <taxon>Sulfurimonadaceae</taxon>
        <taxon>Sulfurimonas</taxon>
    </lineage>
</organism>
<dbReference type="OrthoDB" id="2656488at2"/>
<dbReference type="AlphaFoldDB" id="A0A4U2Z9A5"/>
<accession>A0A4U2Z9A5</accession>
<dbReference type="Proteomes" id="UP000309561">
    <property type="component" value="Unassembled WGS sequence"/>
</dbReference>
<gene>
    <name evidence="1" type="ORF">FCU45_00460</name>
</gene>
<reference evidence="1 2" key="1">
    <citation type="submission" date="2019-04" db="EMBL/GenBank/DDBJ databases">
        <title>Sulfurimonas crateris sp. nov. a facultative anaerobic sulfur-oxidizing chemolithautotrophic bacterium isolated from a terrestrial mud vulcano.</title>
        <authorList>
            <person name="Ratnikova N.M."/>
            <person name="Slobodkin A.I."/>
            <person name="Merkel A.Y."/>
            <person name="Novikov A."/>
            <person name="Bonch-Osmolovskaya E.A."/>
            <person name="Slobodkina G.B."/>
        </authorList>
    </citation>
    <scope>NUCLEOTIDE SEQUENCE [LARGE SCALE GENOMIC DNA]</scope>
    <source>
        <strain evidence="1 2">SN118</strain>
    </source>
</reference>
<evidence type="ECO:0000313" key="2">
    <source>
        <dbReference type="Proteomes" id="UP000309561"/>
    </source>
</evidence>
<sequence length="250" mass="29672">MVSFLMDENGKKTHAVIPIEEWEKIELYIQQDEQSEISLYPSFHIKNVLSFIKEHNDLSLSEWQTVYENFYSYYKKLDIKDVMALQLFRAGILGRAYIENNIVVYEELFKPRPIKFLIEKDGSPIKEKSLKILREAVANCSEYNFLDIFNKTVSFDPDLISDYRSEYKRLRRDAERDRMFIYDLDVLYSIQMFNSDKEFQQIFTNDENISIGEFRGLINKYIAEHLYNGNVSQVYRAAKEGAERVQNILI</sequence>
<comment type="caution">
    <text evidence="1">The sequence shown here is derived from an EMBL/GenBank/DDBJ whole genome shotgun (WGS) entry which is preliminary data.</text>
</comment>
<dbReference type="EMBL" id="SZPX01000001">
    <property type="protein sequence ID" value="TKI70897.1"/>
    <property type="molecule type" value="Genomic_DNA"/>
</dbReference>
<proteinExistence type="predicted"/>